<evidence type="ECO:0000313" key="5">
    <source>
        <dbReference type="RefSeq" id="XP_022157969.1"/>
    </source>
</evidence>
<keyword evidence="2" id="KW-0489">Methyltransferase</keyword>
<dbReference type="PANTHER" id="PTHR12176">
    <property type="entry name" value="SAM-DEPENDENT METHYLTRANSFERASE SUPERFAMILY PROTEIN"/>
    <property type="match status" value="1"/>
</dbReference>
<dbReference type="GO" id="GO:0008168">
    <property type="term" value="F:methyltransferase activity"/>
    <property type="evidence" value="ECO:0007669"/>
    <property type="project" value="UniProtKB-KW"/>
</dbReference>
<dbReference type="AlphaFoldDB" id="A0A6J1DY32"/>
<accession>A0A6J1DY32</accession>
<evidence type="ECO:0000256" key="3">
    <source>
        <dbReference type="ARBA" id="ARBA00022679"/>
    </source>
</evidence>
<sequence>MWRRVGLMRGLGARRFSAGTRRRVEDEGDWFYASEWWGNDSDGDGHAVFRSASEKGNGVVSVIAYPSSRPNGLHWPGTGRWLQQRYAEICPGSKNEGRFEILGYQWRVLRFNDNTRQSTAKVMAACQESEPESIFLMQQAHCLAVPYLKSMVSVGLTTIASCGYDLLNAIQGKQNLHILCIGHGGGSLPLFLASKIQGATVHIVEIDPLVISASVQAMGFPAFSVMTASGERASSKPGFIDDVMWKGVHERLFLYELDAEDLICNTTNLYDMVFIDAYDGDDIFPRKLWDPNYTFLEALSKRLHPKHGTVVVNLHSDSDLLNPDGSVPSVLEHILPMGKYVSQIGRAYKDVLARDGSSSEKISGLGFTVAVPWVCNTSLVVCKGFPMNCEYLNGDLLMNMLISKSLEVERLMKLPFSCLEYIKRGFVLIN</sequence>
<dbReference type="PANTHER" id="PTHR12176:SF56">
    <property type="entry name" value="OS04G0510700 PROTEIN"/>
    <property type="match status" value="1"/>
</dbReference>
<dbReference type="FunFam" id="3.40.50.150:FF:000351">
    <property type="entry name" value="S-adenosyl-L-methionine-dependent methyltransferase superfamily protein"/>
    <property type="match status" value="1"/>
</dbReference>
<evidence type="ECO:0000256" key="1">
    <source>
        <dbReference type="ARBA" id="ARBA00008361"/>
    </source>
</evidence>
<gene>
    <name evidence="5" type="primary">LOC111024566</name>
</gene>
<dbReference type="InterPro" id="IPR029063">
    <property type="entry name" value="SAM-dependent_MTases_sf"/>
</dbReference>
<reference evidence="5" key="1">
    <citation type="submission" date="2025-08" db="UniProtKB">
        <authorList>
            <consortium name="RefSeq"/>
        </authorList>
    </citation>
    <scope>IDENTIFICATION</scope>
    <source>
        <strain evidence="5">OHB3-1</strain>
    </source>
</reference>
<dbReference type="GeneID" id="111024566"/>
<comment type="similarity">
    <text evidence="1">Belongs to the methyltransferase superfamily.</text>
</comment>
<dbReference type="Gene3D" id="3.40.50.150">
    <property type="entry name" value="Vaccinia Virus protein VP39"/>
    <property type="match status" value="1"/>
</dbReference>
<organism evidence="4 5">
    <name type="scientific">Momordica charantia</name>
    <name type="common">Bitter gourd</name>
    <name type="synonym">Balsam pear</name>
    <dbReference type="NCBI Taxonomy" id="3673"/>
    <lineage>
        <taxon>Eukaryota</taxon>
        <taxon>Viridiplantae</taxon>
        <taxon>Streptophyta</taxon>
        <taxon>Embryophyta</taxon>
        <taxon>Tracheophyta</taxon>
        <taxon>Spermatophyta</taxon>
        <taxon>Magnoliopsida</taxon>
        <taxon>eudicotyledons</taxon>
        <taxon>Gunneridae</taxon>
        <taxon>Pentapetalae</taxon>
        <taxon>rosids</taxon>
        <taxon>fabids</taxon>
        <taxon>Cucurbitales</taxon>
        <taxon>Cucurbitaceae</taxon>
        <taxon>Momordiceae</taxon>
        <taxon>Momordica</taxon>
    </lineage>
</organism>
<dbReference type="InterPro" id="IPR051419">
    <property type="entry name" value="Lys/N-term_MeTrsfase_sf"/>
</dbReference>
<dbReference type="RefSeq" id="XP_022157969.1">
    <property type="nucleotide sequence ID" value="XM_022302277.1"/>
</dbReference>
<keyword evidence="3" id="KW-0808">Transferase</keyword>
<dbReference type="KEGG" id="mcha:111024566"/>
<proteinExistence type="inferred from homology"/>
<dbReference type="GO" id="GO:0032259">
    <property type="term" value="P:methylation"/>
    <property type="evidence" value="ECO:0007669"/>
    <property type="project" value="UniProtKB-KW"/>
</dbReference>
<dbReference type="Proteomes" id="UP000504603">
    <property type="component" value="Unplaced"/>
</dbReference>
<keyword evidence="4" id="KW-1185">Reference proteome</keyword>
<evidence type="ECO:0000313" key="4">
    <source>
        <dbReference type="Proteomes" id="UP000504603"/>
    </source>
</evidence>
<protein>
    <submittedName>
        <fullName evidence="5">Uncharacterized protein LOC111024566</fullName>
    </submittedName>
</protein>
<evidence type="ECO:0000256" key="2">
    <source>
        <dbReference type="ARBA" id="ARBA00022603"/>
    </source>
</evidence>
<dbReference type="OrthoDB" id="411785at2759"/>
<dbReference type="SUPFAM" id="SSF53335">
    <property type="entry name" value="S-adenosyl-L-methionine-dependent methyltransferases"/>
    <property type="match status" value="1"/>
</dbReference>
<name>A0A6J1DY32_MOMCH</name>